<protein>
    <recommendedName>
        <fullName evidence="8">Auxin response factor</fullName>
    </recommendedName>
</protein>
<dbReference type="PANTHER" id="PTHR31384">
    <property type="entry name" value="AUXIN RESPONSE FACTOR 4-RELATED"/>
    <property type="match status" value="1"/>
</dbReference>
<dbReference type="OrthoDB" id="1414159at2759"/>
<gene>
    <name evidence="11" type="primary">LOC111005166</name>
</gene>
<dbReference type="Pfam" id="PF02362">
    <property type="entry name" value="B3"/>
    <property type="match status" value="1"/>
</dbReference>
<evidence type="ECO:0000256" key="7">
    <source>
        <dbReference type="ARBA" id="ARBA00023294"/>
    </source>
</evidence>
<evidence type="ECO:0000256" key="4">
    <source>
        <dbReference type="ARBA" id="ARBA00023125"/>
    </source>
</evidence>
<dbReference type="GO" id="GO:0005634">
    <property type="term" value="C:nucleus"/>
    <property type="evidence" value="ECO:0007669"/>
    <property type="project" value="UniProtKB-SubCell"/>
</dbReference>
<evidence type="ECO:0000313" key="11">
    <source>
        <dbReference type="RefSeq" id="XP_022132271.1"/>
    </source>
</evidence>
<keyword evidence="5 8" id="KW-0804">Transcription</keyword>
<dbReference type="AlphaFoldDB" id="A0A6J1BRS8"/>
<evidence type="ECO:0000313" key="10">
    <source>
        <dbReference type="Proteomes" id="UP000504603"/>
    </source>
</evidence>
<dbReference type="Pfam" id="PF06507">
    <property type="entry name" value="ARF_AD"/>
    <property type="match status" value="1"/>
</dbReference>
<comment type="subcellular location">
    <subcellularLocation>
        <location evidence="1 8">Nucleus</location>
    </subcellularLocation>
</comment>
<evidence type="ECO:0000256" key="8">
    <source>
        <dbReference type="RuleBase" id="RU004561"/>
    </source>
</evidence>
<dbReference type="CDD" id="cd10017">
    <property type="entry name" value="B3_DNA"/>
    <property type="match status" value="1"/>
</dbReference>
<evidence type="ECO:0000256" key="1">
    <source>
        <dbReference type="ARBA" id="ARBA00004123"/>
    </source>
</evidence>
<dbReference type="PROSITE" id="PS50863">
    <property type="entry name" value="B3"/>
    <property type="match status" value="1"/>
</dbReference>
<dbReference type="FunFam" id="2.40.330.10:FF:000001">
    <property type="entry name" value="Auxin response factor"/>
    <property type="match status" value="1"/>
</dbReference>
<evidence type="ECO:0000256" key="3">
    <source>
        <dbReference type="ARBA" id="ARBA00023015"/>
    </source>
</evidence>
<dbReference type="Gene3D" id="2.40.330.10">
    <property type="entry name" value="DNA-binding pseudobarrel domain"/>
    <property type="match status" value="1"/>
</dbReference>
<dbReference type="SMART" id="SM01019">
    <property type="entry name" value="B3"/>
    <property type="match status" value="1"/>
</dbReference>
<dbReference type="Proteomes" id="UP000504603">
    <property type="component" value="Unplaced"/>
</dbReference>
<evidence type="ECO:0000256" key="2">
    <source>
        <dbReference type="ARBA" id="ARBA00007853"/>
    </source>
</evidence>
<dbReference type="GO" id="GO:0003677">
    <property type="term" value="F:DNA binding"/>
    <property type="evidence" value="ECO:0007669"/>
    <property type="project" value="UniProtKB-KW"/>
</dbReference>
<reference evidence="11" key="1">
    <citation type="submission" date="2025-08" db="UniProtKB">
        <authorList>
            <consortium name="RefSeq"/>
        </authorList>
    </citation>
    <scope>IDENTIFICATION</scope>
    <source>
        <strain evidence="11">OHB3-1</strain>
    </source>
</reference>
<dbReference type="PANTHER" id="PTHR31384:SF94">
    <property type="entry name" value="AUXIN RESPONSE FACTOR 17"/>
    <property type="match status" value="1"/>
</dbReference>
<evidence type="ECO:0000259" key="9">
    <source>
        <dbReference type="PROSITE" id="PS50863"/>
    </source>
</evidence>
<proteinExistence type="inferred from homology"/>
<dbReference type="SUPFAM" id="SSF101936">
    <property type="entry name" value="DNA-binding pseudobarrel domain"/>
    <property type="match status" value="1"/>
</dbReference>
<sequence length="545" mass="59322">MDPKLWRAFAGNSVQIHTVGSQVYYFTQGHVEQSSSAPCLSRSVLSNPATKCLVTAAHFNADPLTDEVCIKLNLHPFGHGGEVPVLPLAGSDDNGGEGDRVVSFAKILTSSDANNGGGFSVPRFCADSIFPPLNYLADPPVQTLSITDVHGVVWNFRHIFRGTPRRHLLTTGWSKFVNNKKLVAGDSVVFAKNSRGDMFVGIRRATKGNTGGDCGRWHSQIGGVRYSAEENRSGEGGREVFSRNGIGKLPAEAVANAAELAAQFRPFEVVYYPRAGWSEFVVKAETVDKALSYYWSSGLRVKMAVDTEDSSKTTWYQGTVTSVSIPEHGPWRNSPWRMLQVTWDETDALLSAKGVNPWEVEFATAAAPVQPTVHQAKKFRGLQKSGQLTGEEELFSPMMRFGDSSTVEQFNQSLLSFNSFPAGMQGARQNLFCESRLSNSYKEITSLTCDDNSMCKMNVVPKKQMVSTDLLIGSVQSDTLSPDSQASVLSFAAEATENQCCNSTKSGVRSFQLFGQVIYTNLPAENGLNSGVSTNDGDKNPNQST</sequence>
<dbReference type="GO" id="GO:0006355">
    <property type="term" value="P:regulation of DNA-templated transcription"/>
    <property type="evidence" value="ECO:0007669"/>
    <property type="project" value="InterPro"/>
</dbReference>
<dbReference type="KEGG" id="mcha:111005166"/>
<dbReference type="GeneID" id="111005166"/>
<evidence type="ECO:0000256" key="6">
    <source>
        <dbReference type="ARBA" id="ARBA00023242"/>
    </source>
</evidence>
<organism evidence="10 11">
    <name type="scientific">Momordica charantia</name>
    <name type="common">Bitter gourd</name>
    <name type="synonym">Balsam pear</name>
    <dbReference type="NCBI Taxonomy" id="3673"/>
    <lineage>
        <taxon>Eukaryota</taxon>
        <taxon>Viridiplantae</taxon>
        <taxon>Streptophyta</taxon>
        <taxon>Embryophyta</taxon>
        <taxon>Tracheophyta</taxon>
        <taxon>Spermatophyta</taxon>
        <taxon>Magnoliopsida</taxon>
        <taxon>eudicotyledons</taxon>
        <taxon>Gunneridae</taxon>
        <taxon>Pentapetalae</taxon>
        <taxon>rosids</taxon>
        <taxon>fabids</taxon>
        <taxon>Cucurbitales</taxon>
        <taxon>Cucurbitaceae</taxon>
        <taxon>Momordiceae</taxon>
        <taxon>Momordica</taxon>
    </lineage>
</organism>
<dbReference type="Gene3D" id="2.30.30.1040">
    <property type="match status" value="1"/>
</dbReference>
<evidence type="ECO:0000256" key="5">
    <source>
        <dbReference type="ARBA" id="ARBA00023163"/>
    </source>
</evidence>
<dbReference type="GO" id="GO:0009734">
    <property type="term" value="P:auxin-activated signaling pathway"/>
    <property type="evidence" value="ECO:0007669"/>
    <property type="project" value="UniProtKB-KW"/>
</dbReference>
<comment type="similarity">
    <text evidence="2 8">Belongs to the ARF family.</text>
</comment>
<keyword evidence="10" id="KW-1185">Reference proteome</keyword>
<dbReference type="InterPro" id="IPR003340">
    <property type="entry name" value="B3_DNA-bd"/>
</dbReference>
<comment type="function">
    <text evidence="8">Auxin response factors (ARFs) are transcriptional factors that bind specifically to the DNA sequence 5'-TGTCTC-3' found in the auxin-responsive promoter elements (AuxREs).</text>
</comment>
<dbReference type="InterPro" id="IPR044835">
    <property type="entry name" value="ARF_plant"/>
</dbReference>
<dbReference type="InterPro" id="IPR015300">
    <property type="entry name" value="DNA-bd_pseudobarrel_sf"/>
</dbReference>
<comment type="subunit">
    <text evidence="8">Homodimers and heterodimers.</text>
</comment>
<keyword evidence="7 8" id="KW-0927">Auxin signaling pathway</keyword>
<accession>A0A6J1BRS8</accession>
<name>A0A6J1BRS8_MOMCH</name>
<dbReference type="InterPro" id="IPR010525">
    <property type="entry name" value="ARF_dom"/>
</dbReference>
<dbReference type="RefSeq" id="XP_022132271.1">
    <property type="nucleotide sequence ID" value="XM_022276579.1"/>
</dbReference>
<feature type="domain" description="TF-B3" evidence="9">
    <location>
        <begin position="104"/>
        <end position="206"/>
    </location>
</feature>
<keyword evidence="3 8" id="KW-0805">Transcription regulation</keyword>
<keyword evidence="6 8" id="KW-0539">Nucleus</keyword>
<keyword evidence="4 8" id="KW-0238">DNA-binding</keyword>